<evidence type="ECO:0000256" key="2">
    <source>
        <dbReference type="ARBA" id="ARBA00022723"/>
    </source>
</evidence>
<dbReference type="SUPFAM" id="SSF50129">
    <property type="entry name" value="GroES-like"/>
    <property type="match status" value="1"/>
</dbReference>
<reference evidence="6 7" key="1">
    <citation type="submission" date="2019-03" db="EMBL/GenBank/DDBJ databases">
        <title>Genomic Encyclopedia of Archaeal and Bacterial Type Strains, Phase II (KMG-II): from individual species to whole genera.</title>
        <authorList>
            <person name="Goeker M."/>
        </authorList>
    </citation>
    <scope>NUCLEOTIDE SEQUENCE [LARGE SCALE GENOMIC DNA]</scope>
    <source>
        <strain evidence="6 7">DSM 24782</strain>
    </source>
</reference>
<dbReference type="AlphaFoldDB" id="A0A4R7FJ49"/>
<dbReference type="InterPro" id="IPR050129">
    <property type="entry name" value="Zn_alcohol_dh"/>
</dbReference>
<dbReference type="InterPro" id="IPR036291">
    <property type="entry name" value="NAD(P)-bd_dom_sf"/>
</dbReference>
<organism evidence="6 7">
    <name type="scientific">Amnibacterium kyonggiense</name>
    <dbReference type="NCBI Taxonomy" id="595671"/>
    <lineage>
        <taxon>Bacteria</taxon>
        <taxon>Bacillati</taxon>
        <taxon>Actinomycetota</taxon>
        <taxon>Actinomycetes</taxon>
        <taxon>Micrococcales</taxon>
        <taxon>Microbacteriaceae</taxon>
        <taxon>Amnibacterium</taxon>
    </lineage>
</organism>
<dbReference type="GO" id="GO:0046872">
    <property type="term" value="F:metal ion binding"/>
    <property type="evidence" value="ECO:0007669"/>
    <property type="project" value="UniProtKB-KW"/>
</dbReference>
<dbReference type="InterPro" id="IPR020843">
    <property type="entry name" value="ER"/>
</dbReference>
<dbReference type="Pfam" id="PF00107">
    <property type="entry name" value="ADH_zinc_N"/>
    <property type="match status" value="1"/>
</dbReference>
<dbReference type="Gene3D" id="3.40.50.720">
    <property type="entry name" value="NAD(P)-binding Rossmann-like Domain"/>
    <property type="match status" value="1"/>
</dbReference>
<accession>A0A4R7FJ49</accession>
<protein>
    <submittedName>
        <fullName evidence="6">(R,R)-butanediol dehydrogenase/meso-butanediol dehydrogenase/diacetyl reductase</fullName>
    </submittedName>
</protein>
<evidence type="ECO:0000256" key="3">
    <source>
        <dbReference type="ARBA" id="ARBA00022833"/>
    </source>
</evidence>
<dbReference type="CDD" id="cd08233">
    <property type="entry name" value="butanediol_DH_like"/>
    <property type="match status" value="1"/>
</dbReference>
<keyword evidence="4" id="KW-0560">Oxidoreductase</keyword>
<dbReference type="Gene3D" id="3.90.180.10">
    <property type="entry name" value="Medium-chain alcohol dehydrogenases, catalytic domain"/>
    <property type="match status" value="1"/>
</dbReference>
<dbReference type="OrthoDB" id="9797931at2"/>
<evidence type="ECO:0000259" key="5">
    <source>
        <dbReference type="SMART" id="SM00829"/>
    </source>
</evidence>
<dbReference type="InterPro" id="IPR011032">
    <property type="entry name" value="GroES-like_sf"/>
</dbReference>
<evidence type="ECO:0000256" key="4">
    <source>
        <dbReference type="ARBA" id="ARBA00023002"/>
    </source>
</evidence>
<dbReference type="InterPro" id="IPR013154">
    <property type="entry name" value="ADH-like_N"/>
</dbReference>
<comment type="cofactor">
    <cofactor evidence="1">
        <name>Zn(2+)</name>
        <dbReference type="ChEBI" id="CHEBI:29105"/>
    </cofactor>
</comment>
<keyword evidence="2" id="KW-0479">Metal-binding</keyword>
<evidence type="ECO:0000313" key="6">
    <source>
        <dbReference type="EMBL" id="TDS75646.1"/>
    </source>
</evidence>
<dbReference type="SUPFAM" id="SSF51735">
    <property type="entry name" value="NAD(P)-binding Rossmann-fold domains"/>
    <property type="match status" value="1"/>
</dbReference>
<comment type="caution">
    <text evidence="6">The sequence shown here is derived from an EMBL/GenBank/DDBJ whole genome shotgun (WGS) entry which is preliminary data.</text>
</comment>
<gene>
    <name evidence="6" type="ORF">CLV52_2753</name>
</gene>
<dbReference type="EMBL" id="SOAM01000003">
    <property type="protein sequence ID" value="TDS75646.1"/>
    <property type="molecule type" value="Genomic_DNA"/>
</dbReference>
<dbReference type="Pfam" id="PF08240">
    <property type="entry name" value="ADH_N"/>
    <property type="match status" value="1"/>
</dbReference>
<dbReference type="InterPro" id="IPR013149">
    <property type="entry name" value="ADH-like_C"/>
</dbReference>
<keyword evidence="7" id="KW-1185">Reference proteome</keyword>
<dbReference type="GO" id="GO:0016491">
    <property type="term" value="F:oxidoreductase activity"/>
    <property type="evidence" value="ECO:0007669"/>
    <property type="project" value="UniProtKB-KW"/>
</dbReference>
<dbReference type="PANTHER" id="PTHR43401:SF2">
    <property type="entry name" value="L-THREONINE 3-DEHYDROGENASE"/>
    <property type="match status" value="1"/>
</dbReference>
<evidence type="ECO:0000256" key="1">
    <source>
        <dbReference type="ARBA" id="ARBA00001947"/>
    </source>
</evidence>
<dbReference type="RefSeq" id="WP_133766918.1">
    <property type="nucleotide sequence ID" value="NZ_BAAARP010000005.1"/>
</dbReference>
<feature type="domain" description="Enoyl reductase (ER)" evidence="5">
    <location>
        <begin position="7"/>
        <end position="349"/>
    </location>
</feature>
<sequence>MKAAVFHAAHDVRVEDVAPPTSPGPGEVLLRPFWCGICGTDLHEYAQGPIVTPKEPHKLNGSTIPQILGHEFSAEVVEVGRGVDRVRVGQRVSVMPLLFDGTCYYCVRGLNHLCVNMACIGLSYAWGGIAELAVVPQEKLTVLPDSVSDLQGALVEPAAVAAYGVDTAQVRPGDTVLVTGAGPIGALATLYAASLGARVIVSEVNPTRAELVRGFGVAEVLNPAETDVAAYLKDLNGGIGADAVIECSGNERALQTALAAVRSAGHVSQTGLHTRPASIDPMVLSEHDITLTGTWCYPVFDFPRIVDLIARGRYPVEQVVTATVPMADIVEKGFETLLSPTGDQVKVLIETR</sequence>
<dbReference type="SMART" id="SM00829">
    <property type="entry name" value="PKS_ER"/>
    <property type="match status" value="1"/>
</dbReference>
<name>A0A4R7FJ49_9MICO</name>
<dbReference type="PANTHER" id="PTHR43401">
    <property type="entry name" value="L-THREONINE 3-DEHYDROGENASE"/>
    <property type="match status" value="1"/>
</dbReference>
<dbReference type="Proteomes" id="UP000295344">
    <property type="component" value="Unassembled WGS sequence"/>
</dbReference>
<evidence type="ECO:0000313" key="7">
    <source>
        <dbReference type="Proteomes" id="UP000295344"/>
    </source>
</evidence>
<proteinExistence type="predicted"/>
<keyword evidence="3" id="KW-0862">Zinc</keyword>